<reference evidence="2 3" key="1">
    <citation type="submission" date="2020-07" db="EMBL/GenBank/DDBJ databases">
        <title>isolation of Luteimonas sp. SJ-16.</title>
        <authorList>
            <person name="Huang X.-X."/>
            <person name="Xu L."/>
            <person name="Sun J.-Q."/>
        </authorList>
    </citation>
    <scope>NUCLEOTIDE SEQUENCE [LARGE SCALE GENOMIC DNA]</scope>
    <source>
        <strain evidence="2 3">SJ-16</strain>
    </source>
</reference>
<dbReference type="Proteomes" id="UP000589896">
    <property type="component" value="Unassembled WGS sequence"/>
</dbReference>
<dbReference type="RefSeq" id="WP_180543433.1">
    <property type="nucleotide sequence ID" value="NZ_JACCJZ010000005.1"/>
</dbReference>
<name>A0A7Z0QP15_9GAMM</name>
<evidence type="ECO:0000256" key="1">
    <source>
        <dbReference type="SAM" id="MobiDB-lite"/>
    </source>
</evidence>
<dbReference type="Pfam" id="PF07793">
    <property type="entry name" value="DUF1631"/>
    <property type="match status" value="1"/>
</dbReference>
<gene>
    <name evidence="2" type="ORF">H0E82_02625</name>
</gene>
<feature type="region of interest" description="Disordered" evidence="1">
    <location>
        <begin position="601"/>
        <end position="626"/>
    </location>
</feature>
<dbReference type="InterPro" id="IPR012434">
    <property type="entry name" value="DUF1631"/>
</dbReference>
<sequence length="717" mass="77209">MPGFTMQGTGDGSRAETPAQVLDSLRREATARLLPLLGETLKVERLRLEAERLGDVQDARIADAIAEDLAGVSVLGSELIRHEQRWQKSLTEVFAAWPAAPVARSFDQFSLLSEDQLQAQLIGQPVSEALDRRFESVRSVIDQRLYTVSASMGYRQRPSNPLAARFMVDCFLAAFDAQACARRLRASLLRRYEALLDAHLGALYAWCNTRLAEAGYAMAGDGDHSLLASSLGAPPDGGSVARTRIWEDGNALAPARHGWQTGGPVTAGRSGMADAPRGNLLRRHARTLRDARRAELDAASRSFRPEEFQAALSLLQSERSLPMPGAAHAVRMREGLYRVAGGLGIDRHDVAFDPDQDDAISLVGGLFDLLADRHLLLPASRERLAVLTLPYLHLALEDPQLFETSTPPSMQLLSLLVDLWDGADDQDEQSKELLVLADRASAAVIDGAHGDGRVFPAQLAQIDAVLGQHRRRAEAVERRTWQALRGRERLEAARRQAAIDVADRLRDRPLLPTVAAFLDGEWRQALVQAWLRDGVASDRYREVLSLGDALVEVDALAAGSGGSAVADRLLGILPALRECCVQCGVDETATDAQLSGLVAEHASPTPRSVHVPDDGDPDGGDASSLSDLDREAAAGFAEGQRFVQPGASGPGRVLRLAWRSALTGGCLLVNAAGAKELLLSPIALRARAADGRLQPRPLAGPVPAALDEMARRARSGS</sequence>
<organism evidence="2 3">
    <name type="scientific">Luteimonas deserti</name>
    <dbReference type="NCBI Taxonomy" id="2752306"/>
    <lineage>
        <taxon>Bacteria</taxon>
        <taxon>Pseudomonadati</taxon>
        <taxon>Pseudomonadota</taxon>
        <taxon>Gammaproteobacteria</taxon>
        <taxon>Lysobacterales</taxon>
        <taxon>Lysobacteraceae</taxon>
        <taxon>Luteimonas</taxon>
    </lineage>
</organism>
<keyword evidence="3" id="KW-1185">Reference proteome</keyword>
<accession>A0A7Z0QP15</accession>
<feature type="region of interest" description="Disordered" evidence="1">
    <location>
        <begin position="257"/>
        <end position="276"/>
    </location>
</feature>
<dbReference type="AlphaFoldDB" id="A0A7Z0QP15"/>
<dbReference type="EMBL" id="JACCJZ010000005">
    <property type="protein sequence ID" value="NYZ61664.1"/>
    <property type="molecule type" value="Genomic_DNA"/>
</dbReference>
<comment type="caution">
    <text evidence="2">The sequence shown here is derived from an EMBL/GenBank/DDBJ whole genome shotgun (WGS) entry which is preliminary data.</text>
</comment>
<evidence type="ECO:0000313" key="2">
    <source>
        <dbReference type="EMBL" id="NYZ61664.1"/>
    </source>
</evidence>
<protein>
    <submittedName>
        <fullName evidence="2">DUF1631 family protein</fullName>
    </submittedName>
</protein>
<proteinExistence type="predicted"/>
<evidence type="ECO:0000313" key="3">
    <source>
        <dbReference type="Proteomes" id="UP000589896"/>
    </source>
</evidence>